<keyword evidence="3" id="KW-1185">Reference proteome</keyword>
<reference evidence="2" key="1">
    <citation type="submission" date="2025-08" db="UniProtKB">
        <authorList>
            <consortium name="Ensembl"/>
        </authorList>
    </citation>
    <scope>IDENTIFICATION</scope>
</reference>
<dbReference type="AlphaFoldDB" id="A0A8P4G8P6"/>
<evidence type="ECO:0000313" key="3">
    <source>
        <dbReference type="Proteomes" id="UP000694389"/>
    </source>
</evidence>
<feature type="compositionally biased region" description="Basic residues" evidence="1">
    <location>
        <begin position="60"/>
        <end position="71"/>
    </location>
</feature>
<proteinExistence type="predicted"/>
<feature type="region of interest" description="Disordered" evidence="1">
    <location>
        <begin position="1"/>
        <end position="120"/>
    </location>
</feature>
<dbReference type="GeneTree" id="ENSGT00940000159729"/>
<dbReference type="PANTHER" id="PTHR46760">
    <property type="entry name" value="TRANSCRIPTION TERMINATION FACTOR 1"/>
    <property type="match status" value="1"/>
</dbReference>
<dbReference type="InterPro" id="IPR053078">
    <property type="entry name" value="TTF1-like"/>
</dbReference>
<organism evidence="2 3">
    <name type="scientific">Dicentrarchus labrax</name>
    <name type="common">European seabass</name>
    <name type="synonym">Morone labrax</name>
    <dbReference type="NCBI Taxonomy" id="13489"/>
    <lineage>
        <taxon>Eukaryota</taxon>
        <taxon>Metazoa</taxon>
        <taxon>Chordata</taxon>
        <taxon>Craniata</taxon>
        <taxon>Vertebrata</taxon>
        <taxon>Euteleostomi</taxon>
        <taxon>Actinopterygii</taxon>
        <taxon>Neopterygii</taxon>
        <taxon>Teleostei</taxon>
        <taxon>Neoteleostei</taxon>
        <taxon>Acanthomorphata</taxon>
        <taxon>Eupercaria</taxon>
        <taxon>Moronidae</taxon>
        <taxon>Dicentrarchus</taxon>
    </lineage>
</organism>
<dbReference type="PANTHER" id="PTHR46760:SF1">
    <property type="entry name" value="TRANSCRIPTION TERMINATION FACTOR 1"/>
    <property type="match status" value="1"/>
</dbReference>
<dbReference type="GO" id="GO:0006363">
    <property type="term" value="P:termination of RNA polymerase I transcription"/>
    <property type="evidence" value="ECO:0007669"/>
    <property type="project" value="TreeGrafter"/>
</dbReference>
<dbReference type="Proteomes" id="UP000694389">
    <property type="component" value="Unassembled WGS sequence"/>
</dbReference>
<protein>
    <submittedName>
        <fullName evidence="2">Uncharacterized protein</fullName>
    </submittedName>
</protein>
<evidence type="ECO:0000313" key="2">
    <source>
        <dbReference type="Ensembl" id="ENSDLAP00005073061.1"/>
    </source>
</evidence>
<dbReference type="Ensembl" id="ENSDLAT00005076408.1">
    <property type="protein sequence ID" value="ENSDLAP00005073061.1"/>
    <property type="gene ID" value="ENSDLAG00005026549.1"/>
</dbReference>
<reference evidence="2" key="2">
    <citation type="submission" date="2025-09" db="UniProtKB">
        <authorList>
            <consortium name="Ensembl"/>
        </authorList>
    </citation>
    <scope>IDENTIFICATION</scope>
</reference>
<dbReference type="GO" id="GO:0003682">
    <property type="term" value="F:chromatin binding"/>
    <property type="evidence" value="ECO:0007669"/>
    <property type="project" value="TreeGrafter"/>
</dbReference>
<accession>A0A8P4G8P6</accession>
<sequence>MKPPAVSPSPQKRRRRSRSDSLEEFPVDIHTPDRVEKKKKKKKHKKEEEDQKEEEEEKNKKNKKKKNKNKNKREEEEEELQVIVESSETEQKKKKHKNVAMVTADPNNSRTKEEEEESIATVTDRKRIEEKKKNKKKKDKISVVIPQEERKKRPKRRCISCVGRLDWALVAELQEFIPDVKTKSADEINKLLRYDLKRFKYFKQEGVALRRGRCTQEENRLIRQNVADFLALTGISSANQLLFPQRFKEEEAEIKRLRAQHHFLERIAEGIPRTCQQVYTRAIKIFDDRNRMGRSEGKVQPVSVLR</sequence>
<name>A0A8P4G8P6_DICLA</name>
<dbReference type="GO" id="GO:0005730">
    <property type="term" value="C:nucleolus"/>
    <property type="evidence" value="ECO:0007669"/>
    <property type="project" value="TreeGrafter"/>
</dbReference>
<evidence type="ECO:0000256" key="1">
    <source>
        <dbReference type="SAM" id="MobiDB-lite"/>
    </source>
</evidence>